<sequence length="148" mass="16718">MGLFNNAIQMRPSPSILLFTVLLGAICKLRQYSTVITMFKAMDSKGIKANTVTFATLINCFCQMGKVDFGLAVVENIFKSTYEPHIFTTLLKGLFKENRVKDAIQLFNKITENGYASVLSPARSSAWVREEFQEYLYLKYPSSLGYTV</sequence>
<evidence type="ECO:0008006" key="7">
    <source>
        <dbReference type="Google" id="ProtNLM"/>
    </source>
</evidence>
<dbReference type="Pfam" id="PF12854">
    <property type="entry name" value="PPR_1"/>
    <property type="match status" value="1"/>
</dbReference>
<evidence type="ECO:0000256" key="2">
    <source>
        <dbReference type="ARBA" id="ARBA00022737"/>
    </source>
</evidence>
<gene>
    <name evidence="5" type="ORF">GIB67_018050</name>
    <name evidence="4" type="ORF">GIB67_027855</name>
</gene>
<evidence type="ECO:0000313" key="5">
    <source>
        <dbReference type="EMBL" id="KAF6171526.1"/>
    </source>
</evidence>
<evidence type="ECO:0000256" key="1">
    <source>
        <dbReference type="ARBA" id="ARBA00007626"/>
    </source>
</evidence>
<dbReference type="PANTHER" id="PTHR47941">
    <property type="entry name" value="PENTATRICOPEPTIDE REPEAT-CONTAINING PROTEIN 3, MITOCHONDRIAL"/>
    <property type="match status" value="1"/>
</dbReference>
<dbReference type="EMBL" id="JACGCM010000961">
    <property type="protein sequence ID" value="KAF6163842.1"/>
    <property type="molecule type" value="Genomic_DNA"/>
</dbReference>
<evidence type="ECO:0000313" key="6">
    <source>
        <dbReference type="Proteomes" id="UP000541444"/>
    </source>
</evidence>
<accession>A0A7J7NA14</accession>
<reference evidence="4 6" key="1">
    <citation type="journal article" date="2020" name="IScience">
        <title>Genome Sequencing of the Endangered Kingdonia uniflora (Circaeasteraceae, Ranunculales) Reveals Potential Mechanisms of Evolutionary Specialization.</title>
        <authorList>
            <person name="Sun Y."/>
            <person name="Deng T."/>
            <person name="Zhang A."/>
            <person name="Moore M.J."/>
            <person name="Landis J.B."/>
            <person name="Lin N."/>
            <person name="Zhang H."/>
            <person name="Zhang X."/>
            <person name="Huang J."/>
            <person name="Zhang X."/>
            <person name="Sun H."/>
            <person name="Wang H."/>
        </authorList>
    </citation>
    <scope>NUCLEOTIDE SEQUENCE [LARGE SCALE GENOMIC DNA]</scope>
    <source>
        <strain evidence="4">TB1705</strain>
        <tissue evidence="4">Leaf</tissue>
    </source>
</reference>
<evidence type="ECO:0000256" key="3">
    <source>
        <dbReference type="PROSITE-ProRule" id="PRU00708"/>
    </source>
</evidence>
<dbReference type="EMBL" id="JACGCM010000479">
    <property type="protein sequence ID" value="KAF6171526.1"/>
    <property type="molecule type" value="Genomic_DNA"/>
</dbReference>
<feature type="repeat" description="PPR" evidence="3">
    <location>
        <begin position="50"/>
        <end position="84"/>
    </location>
</feature>
<comment type="caution">
    <text evidence="4">The sequence shown here is derived from an EMBL/GenBank/DDBJ whole genome shotgun (WGS) entry which is preliminary data.</text>
</comment>
<dbReference type="AlphaFoldDB" id="A0A7J7NA14"/>
<dbReference type="Pfam" id="PF13041">
    <property type="entry name" value="PPR_2"/>
    <property type="match status" value="1"/>
</dbReference>
<dbReference type="InterPro" id="IPR002885">
    <property type="entry name" value="PPR_rpt"/>
</dbReference>
<dbReference type="InterPro" id="IPR011990">
    <property type="entry name" value="TPR-like_helical_dom_sf"/>
</dbReference>
<name>A0A7J7NA14_9MAGN</name>
<keyword evidence="6" id="KW-1185">Reference proteome</keyword>
<dbReference type="OrthoDB" id="1934535at2759"/>
<dbReference type="PROSITE" id="PS51375">
    <property type="entry name" value="PPR"/>
    <property type="match status" value="1"/>
</dbReference>
<dbReference type="NCBIfam" id="TIGR00756">
    <property type="entry name" value="PPR"/>
    <property type="match status" value="3"/>
</dbReference>
<organism evidence="4 6">
    <name type="scientific">Kingdonia uniflora</name>
    <dbReference type="NCBI Taxonomy" id="39325"/>
    <lineage>
        <taxon>Eukaryota</taxon>
        <taxon>Viridiplantae</taxon>
        <taxon>Streptophyta</taxon>
        <taxon>Embryophyta</taxon>
        <taxon>Tracheophyta</taxon>
        <taxon>Spermatophyta</taxon>
        <taxon>Magnoliopsida</taxon>
        <taxon>Ranunculales</taxon>
        <taxon>Circaeasteraceae</taxon>
        <taxon>Kingdonia</taxon>
    </lineage>
</organism>
<keyword evidence="2" id="KW-0677">Repeat</keyword>
<comment type="similarity">
    <text evidence="1">Belongs to the PPR family. P subfamily.</text>
</comment>
<dbReference type="Proteomes" id="UP000541444">
    <property type="component" value="Unassembled WGS sequence"/>
</dbReference>
<dbReference type="Gene3D" id="1.25.40.10">
    <property type="entry name" value="Tetratricopeptide repeat domain"/>
    <property type="match status" value="1"/>
</dbReference>
<evidence type="ECO:0000313" key="4">
    <source>
        <dbReference type="EMBL" id="KAF6163842.1"/>
    </source>
</evidence>
<protein>
    <recommendedName>
        <fullName evidence="7">Pentatricopeptide repeat-containing protein</fullName>
    </recommendedName>
</protein>
<proteinExistence type="inferred from homology"/>